<keyword evidence="2" id="KW-1185">Reference proteome</keyword>
<organism evidence="1 2">
    <name type="scientific">Seonamhaeicola maritimus</name>
    <dbReference type="NCBI Taxonomy" id="2591822"/>
    <lineage>
        <taxon>Bacteria</taxon>
        <taxon>Pseudomonadati</taxon>
        <taxon>Bacteroidota</taxon>
        <taxon>Flavobacteriia</taxon>
        <taxon>Flavobacteriales</taxon>
        <taxon>Flavobacteriaceae</taxon>
    </lineage>
</organism>
<protein>
    <submittedName>
        <fullName evidence="1">Type IX secretion system membrane protein PorP/SprF</fullName>
    </submittedName>
</protein>
<dbReference type="Proteomes" id="UP000321080">
    <property type="component" value="Unassembled WGS sequence"/>
</dbReference>
<dbReference type="Pfam" id="PF11751">
    <property type="entry name" value="PorP_SprF"/>
    <property type="match status" value="1"/>
</dbReference>
<dbReference type="AlphaFoldDB" id="A0A5C7GE73"/>
<evidence type="ECO:0000313" key="1">
    <source>
        <dbReference type="EMBL" id="TXG35064.1"/>
    </source>
</evidence>
<dbReference type="InterPro" id="IPR019861">
    <property type="entry name" value="PorP/SprF_Bacteroidetes"/>
</dbReference>
<dbReference type="OrthoDB" id="1114455at2"/>
<proteinExistence type="predicted"/>
<evidence type="ECO:0000313" key="2">
    <source>
        <dbReference type="Proteomes" id="UP000321080"/>
    </source>
</evidence>
<sequence>MNLGLVQFKVGCILIINTKKMKQIINKIIVMLVLCVVNTINAQQDPAFTLYNYNMNIVNPAFAGIEDLTEVNLNFRSQWVNLEGSPETKSLIVSTPINDRIGLGLSIMNDNIFVLNQTDIYADFSYRIPISDHTNFYMGIKAGGTFIDVDLDRLGIMNDPVFMENVNQFNPNVGIGFLLKSQKYYVTASSPTLLKSKRYDKDGIVVTDATDELHAYFGGGLFLNLSEQVILKPSVMSRYVTGAPMSVDLTAVIDFSVLELGVSHRLDESVSAIVLLKLAEWGHFGYAYESTTTDVKNYSRGSHEVLLKFRF</sequence>
<comment type="caution">
    <text evidence="1">The sequence shown here is derived from an EMBL/GenBank/DDBJ whole genome shotgun (WGS) entry which is preliminary data.</text>
</comment>
<dbReference type="NCBIfam" id="TIGR03519">
    <property type="entry name" value="T9SS_PorP_fam"/>
    <property type="match status" value="1"/>
</dbReference>
<gene>
    <name evidence="1" type="ORF">FUA22_14995</name>
</gene>
<dbReference type="EMBL" id="VRKQ01000018">
    <property type="protein sequence ID" value="TXG35064.1"/>
    <property type="molecule type" value="Genomic_DNA"/>
</dbReference>
<reference evidence="1 2" key="1">
    <citation type="submission" date="2019-08" db="EMBL/GenBank/DDBJ databases">
        <title>Seonamhaeicola sediminis sp. nov., isolated from marine sediment.</title>
        <authorList>
            <person name="Cao W.R."/>
        </authorList>
    </citation>
    <scope>NUCLEOTIDE SEQUENCE [LARGE SCALE GENOMIC DNA]</scope>
    <source>
        <strain evidence="1 2">1505</strain>
    </source>
</reference>
<accession>A0A5C7GE73</accession>
<name>A0A5C7GE73_9FLAO</name>